<keyword evidence="4 7" id="KW-0812">Transmembrane</keyword>
<dbReference type="PROSITE" id="PS50928">
    <property type="entry name" value="ABC_TM1"/>
    <property type="match status" value="1"/>
</dbReference>
<comment type="similarity">
    <text evidence="7">Belongs to the binding-protein-dependent transport system permease family.</text>
</comment>
<protein>
    <submittedName>
        <fullName evidence="9">Oligopeptide transport system permease protein</fullName>
    </submittedName>
</protein>
<comment type="subcellular location">
    <subcellularLocation>
        <location evidence="1 7">Cell membrane</location>
        <topology evidence="1 7">Multi-pass membrane protein</topology>
    </subcellularLocation>
</comment>
<dbReference type="AlphaFoldDB" id="A0A841C0N0"/>
<comment type="caution">
    <text evidence="9">The sequence shown here is derived from an EMBL/GenBank/DDBJ whole genome shotgun (WGS) entry which is preliminary data.</text>
</comment>
<evidence type="ECO:0000256" key="3">
    <source>
        <dbReference type="ARBA" id="ARBA00022475"/>
    </source>
</evidence>
<evidence type="ECO:0000259" key="8">
    <source>
        <dbReference type="PROSITE" id="PS50928"/>
    </source>
</evidence>
<dbReference type="InterPro" id="IPR035906">
    <property type="entry name" value="MetI-like_sf"/>
</dbReference>
<dbReference type="Proteomes" id="UP000562464">
    <property type="component" value="Unassembled WGS sequence"/>
</dbReference>
<feature type="transmembrane region" description="Helical" evidence="7">
    <location>
        <begin position="12"/>
        <end position="32"/>
    </location>
</feature>
<dbReference type="RefSeq" id="WP_183538657.1">
    <property type="nucleotide sequence ID" value="NZ_DASWOY010000021.1"/>
</dbReference>
<evidence type="ECO:0000256" key="7">
    <source>
        <dbReference type="RuleBase" id="RU363032"/>
    </source>
</evidence>
<evidence type="ECO:0000313" key="10">
    <source>
        <dbReference type="Proteomes" id="UP000562464"/>
    </source>
</evidence>
<proteinExistence type="inferred from homology"/>
<accession>A0A841C0N0</accession>
<keyword evidence="2 7" id="KW-0813">Transport</keyword>
<feature type="transmembrane region" description="Helical" evidence="7">
    <location>
        <begin position="131"/>
        <end position="155"/>
    </location>
</feature>
<dbReference type="PANTHER" id="PTHR43163:SF6">
    <property type="entry name" value="DIPEPTIDE TRANSPORT SYSTEM PERMEASE PROTEIN DPPB-RELATED"/>
    <property type="match status" value="1"/>
</dbReference>
<dbReference type="PANTHER" id="PTHR43163">
    <property type="entry name" value="DIPEPTIDE TRANSPORT SYSTEM PERMEASE PROTEIN DPPB-RELATED"/>
    <property type="match status" value="1"/>
</dbReference>
<feature type="transmembrane region" description="Helical" evidence="7">
    <location>
        <begin position="175"/>
        <end position="194"/>
    </location>
</feature>
<gene>
    <name evidence="9" type="ORF">HNQ37_000326</name>
</gene>
<name>A0A841C0N0_9LACT</name>
<keyword evidence="3" id="KW-1003">Cell membrane</keyword>
<keyword evidence="6 7" id="KW-0472">Membrane</keyword>
<evidence type="ECO:0000313" key="9">
    <source>
        <dbReference type="EMBL" id="MBB5887456.1"/>
    </source>
</evidence>
<keyword evidence="10" id="KW-1185">Reference proteome</keyword>
<dbReference type="CDD" id="cd06261">
    <property type="entry name" value="TM_PBP2"/>
    <property type="match status" value="1"/>
</dbReference>
<dbReference type="GO" id="GO:0005886">
    <property type="term" value="C:plasma membrane"/>
    <property type="evidence" value="ECO:0007669"/>
    <property type="project" value="UniProtKB-SubCell"/>
</dbReference>
<organism evidence="9 10">
    <name type="scientific">Lactovum miscens</name>
    <dbReference type="NCBI Taxonomy" id="190387"/>
    <lineage>
        <taxon>Bacteria</taxon>
        <taxon>Bacillati</taxon>
        <taxon>Bacillota</taxon>
        <taxon>Bacilli</taxon>
        <taxon>Lactobacillales</taxon>
        <taxon>Streptococcaceae</taxon>
        <taxon>Lactovum</taxon>
    </lineage>
</organism>
<dbReference type="GO" id="GO:0055085">
    <property type="term" value="P:transmembrane transport"/>
    <property type="evidence" value="ECO:0007669"/>
    <property type="project" value="InterPro"/>
</dbReference>
<dbReference type="Gene3D" id="1.10.3720.10">
    <property type="entry name" value="MetI-like"/>
    <property type="match status" value="1"/>
</dbReference>
<evidence type="ECO:0000256" key="5">
    <source>
        <dbReference type="ARBA" id="ARBA00022989"/>
    </source>
</evidence>
<evidence type="ECO:0000256" key="4">
    <source>
        <dbReference type="ARBA" id="ARBA00022692"/>
    </source>
</evidence>
<dbReference type="InterPro" id="IPR045621">
    <property type="entry name" value="BPD_transp_1_N"/>
</dbReference>
<feature type="domain" description="ABC transmembrane type-1" evidence="8">
    <location>
        <begin position="95"/>
        <end position="294"/>
    </location>
</feature>
<evidence type="ECO:0000256" key="6">
    <source>
        <dbReference type="ARBA" id="ARBA00023136"/>
    </source>
</evidence>
<reference evidence="9 10" key="1">
    <citation type="submission" date="2020-08" db="EMBL/GenBank/DDBJ databases">
        <title>Genomic Encyclopedia of Type Strains, Phase IV (KMG-IV): sequencing the most valuable type-strain genomes for metagenomic binning, comparative biology and taxonomic classification.</title>
        <authorList>
            <person name="Goeker M."/>
        </authorList>
    </citation>
    <scope>NUCLEOTIDE SEQUENCE [LARGE SCALE GENOMIC DNA]</scope>
    <source>
        <strain evidence="9 10">DSM 14925</strain>
    </source>
</reference>
<dbReference type="Pfam" id="PF00528">
    <property type="entry name" value="BPD_transp_1"/>
    <property type="match status" value="1"/>
</dbReference>
<feature type="transmembrane region" description="Helical" evidence="7">
    <location>
        <begin position="233"/>
        <end position="255"/>
    </location>
</feature>
<dbReference type="SUPFAM" id="SSF161098">
    <property type="entry name" value="MetI-like"/>
    <property type="match status" value="1"/>
</dbReference>
<dbReference type="Pfam" id="PF19300">
    <property type="entry name" value="BPD_transp_1_N"/>
    <property type="match status" value="1"/>
</dbReference>
<evidence type="ECO:0000256" key="1">
    <source>
        <dbReference type="ARBA" id="ARBA00004651"/>
    </source>
</evidence>
<dbReference type="EMBL" id="JACHHV010000003">
    <property type="protein sequence ID" value="MBB5887456.1"/>
    <property type="molecule type" value="Genomic_DNA"/>
</dbReference>
<sequence>MRFSKYILKRLGWLILTLFIIMTITFFLMQVMPGSPFNNPKLGPDQVAQLLHTYGLDKPLIQQYFIYLKNFFTGDFGTSFSQKNQPVAAMILQRLPVSAELGLQAMLIGLVIGIPMGVGSARHRNGFLDGFLGFISTLLISVPSFVMAMFLLFIFGYSTNLLPIIGWDGMFSATSWMPAIALSFGVIGTVVRFVRAEMVESLNSDYIQLARAKGLSDNEVVYGHALRNSLIPVLTLIGPMFAGLLTGSMLIENIFSIPGIGQQFVTAISAKDFPVIMATTIIYAIMLMGFILIFDIIIAIVDPRVRLD</sequence>
<keyword evidence="5 7" id="KW-1133">Transmembrane helix</keyword>
<feature type="transmembrane region" description="Helical" evidence="7">
    <location>
        <begin position="101"/>
        <end position="119"/>
    </location>
</feature>
<feature type="transmembrane region" description="Helical" evidence="7">
    <location>
        <begin position="275"/>
        <end position="301"/>
    </location>
</feature>
<evidence type="ECO:0000256" key="2">
    <source>
        <dbReference type="ARBA" id="ARBA00022448"/>
    </source>
</evidence>
<dbReference type="InterPro" id="IPR000515">
    <property type="entry name" value="MetI-like"/>
</dbReference>